<dbReference type="InterPro" id="IPR008731">
    <property type="entry name" value="PTS_EIN"/>
</dbReference>
<feature type="domain" description="PEP-utilising enzyme mobile" evidence="21">
    <location>
        <begin position="174"/>
        <end position="244"/>
    </location>
</feature>
<dbReference type="InterPro" id="IPR008279">
    <property type="entry name" value="PEP-util_enz_mobile_dom"/>
</dbReference>
<comment type="caution">
    <text evidence="24">The sequence shown here is derived from an EMBL/GenBank/DDBJ whole genome shotgun (WGS) entry which is preliminary data.</text>
</comment>
<dbReference type="PRINTS" id="PR01736">
    <property type="entry name" value="PHPHTRNFRASE"/>
</dbReference>
<evidence type="ECO:0000256" key="18">
    <source>
        <dbReference type="PIRSR" id="PIRSR000732-1"/>
    </source>
</evidence>
<evidence type="ECO:0000259" key="21">
    <source>
        <dbReference type="Pfam" id="PF00391"/>
    </source>
</evidence>
<evidence type="ECO:0000256" key="9">
    <source>
        <dbReference type="ARBA" id="ARBA00022490"/>
    </source>
</evidence>
<dbReference type="Gene3D" id="1.10.274.10">
    <property type="entry name" value="PtsI, HPr-binding domain"/>
    <property type="match status" value="1"/>
</dbReference>
<dbReference type="SUPFAM" id="SSF47831">
    <property type="entry name" value="Enzyme I of the PEP:sugar phosphotransferase system HPr-binding (sub)domain"/>
    <property type="match status" value="1"/>
</dbReference>
<evidence type="ECO:0000256" key="12">
    <source>
        <dbReference type="ARBA" id="ARBA00022683"/>
    </source>
</evidence>
<keyword evidence="12 17" id="KW-0598">Phosphotransferase system</keyword>
<comment type="subcellular location">
    <subcellularLocation>
        <location evidence="4 17">Cytoplasm</location>
    </subcellularLocation>
</comment>
<dbReference type="GO" id="GO:0008965">
    <property type="term" value="F:phosphoenolpyruvate-protein phosphotransferase activity"/>
    <property type="evidence" value="ECO:0007669"/>
    <property type="project" value="UniProtKB-EC"/>
</dbReference>
<evidence type="ECO:0000256" key="13">
    <source>
        <dbReference type="ARBA" id="ARBA00022723"/>
    </source>
</evidence>
<evidence type="ECO:0000259" key="22">
    <source>
        <dbReference type="Pfam" id="PF02896"/>
    </source>
</evidence>
<feature type="binding site" evidence="19">
    <location>
        <position position="315"/>
    </location>
    <ligand>
        <name>phosphoenolpyruvate</name>
        <dbReference type="ChEBI" id="CHEBI:58702"/>
    </ligand>
</feature>
<dbReference type="SUPFAM" id="SSF52009">
    <property type="entry name" value="Phosphohistidine domain"/>
    <property type="match status" value="1"/>
</dbReference>
<evidence type="ECO:0000256" key="14">
    <source>
        <dbReference type="ARBA" id="ARBA00022777"/>
    </source>
</evidence>
<dbReference type="GO" id="GO:0009401">
    <property type="term" value="P:phosphoenolpyruvate-dependent sugar phosphotransferase system"/>
    <property type="evidence" value="ECO:0007669"/>
    <property type="project" value="UniProtKB-KW"/>
</dbReference>
<evidence type="ECO:0000256" key="11">
    <source>
        <dbReference type="ARBA" id="ARBA00022679"/>
    </source>
</evidence>
<dbReference type="AlphaFoldDB" id="A0A087BPB9"/>
<evidence type="ECO:0000259" key="23">
    <source>
        <dbReference type="Pfam" id="PF05524"/>
    </source>
</evidence>
<evidence type="ECO:0000256" key="7">
    <source>
        <dbReference type="ARBA" id="ARBA00016544"/>
    </source>
</evidence>
<dbReference type="SUPFAM" id="SSF51621">
    <property type="entry name" value="Phosphoenolpyruvate/pyruvate domain"/>
    <property type="match status" value="1"/>
</dbReference>
<reference evidence="24 25" key="1">
    <citation type="submission" date="2014-03" db="EMBL/GenBank/DDBJ databases">
        <title>Genomics of Bifidobacteria.</title>
        <authorList>
            <person name="Ventura M."/>
            <person name="Milani C."/>
            <person name="Lugli G.A."/>
        </authorList>
    </citation>
    <scope>NUCLEOTIDE SEQUENCE [LARGE SCALE GENOMIC DNA]</scope>
    <source>
        <strain evidence="24 25">LMG 21814</strain>
    </source>
</reference>
<feature type="binding site" evidence="19">
    <location>
        <position position="351"/>
    </location>
    <ligand>
        <name>phosphoenolpyruvate</name>
        <dbReference type="ChEBI" id="CHEBI:58702"/>
    </ligand>
</feature>
<dbReference type="Gene3D" id="3.20.20.60">
    <property type="entry name" value="Phosphoenolpyruvate-binding domains"/>
    <property type="match status" value="1"/>
</dbReference>
<dbReference type="PANTHER" id="PTHR46244:SF3">
    <property type="entry name" value="PHOSPHOENOLPYRUVATE-PROTEIN PHOSPHOTRANSFERASE"/>
    <property type="match status" value="1"/>
</dbReference>
<comment type="function">
    <text evidence="3 17">General (non sugar-specific) component of the phosphoenolpyruvate-dependent sugar phosphotransferase system (sugar PTS). This major carbohydrate active-transport system catalyzes the phosphorylation of incoming sugar substrates concomitantly with their translocation across the cell membrane. Enzyme I transfers the phosphoryl group from phosphoenolpyruvate (PEP) to the phosphoryl carrier protein (HPr).</text>
</comment>
<keyword evidence="14 17" id="KW-0418">Kinase</keyword>
<dbReference type="InterPro" id="IPR050499">
    <property type="entry name" value="PEP-utilizing_PTS_enzyme"/>
</dbReference>
<evidence type="ECO:0000256" key="5">
    <source>
        <dbReference type="ARBA" id="ARBA00007837"/>
    </source>
</evidence>
<dbReference type="PANTHER" id="PTHR46244">
    <property type="entry name" value="PHOSPHOENOLPYRUVATE-PROTEIN PHOSPHOTRANSFERASE"/>
    <property type="match status" value="1"/>
</dbReference>
<dbReference type="PROSITE" id="PS00742">
    <property type="entry name" value="PEP_ENZYMES_2"/>
    <property type="match status" value="1"/>
</dbReference>
<feature type="domain" description="PEP-utilising enzyme C-terminal" evidence="22">
    <location>
        <begin position="273"/>
        <end position="558"/>
    </location>
</feature>
<evidence type="ECO:0000256" key="17">
    <source>
        <dbReference type="PIRNR" id="PIRNR000732"/>
    </source>
</evidence>
<gene>
    <name evidence="24" type="ORF">BLSS_0705</name>
</gene>
<dbReference type="EC" id="2.7.3.9" evidence="6 17"/>
<dbReference type="InterPro" id="IPR040442">
    <property type="entry name" value="Pyrv_kinase-like_dom_sf"/>
</dbReference>
<dbReference type="GO" id="GO:0046872">
    <property type="term" value="F:metal ion binding"/>
    <property type="evidence" value="ECO:0007669"/>
    <property type="project" value="UniProtKB-KW"/>
</dbReference>
<dbReference type="Proteomes" id="UP000029024">
    <property type="component" value="Unassembled WGS sequence"/>
</dbReference>
<dbReference type="Pfam" id="PF00391">
    <property type="entry name" value="PEP-utilizers"/>
    <property type="match status" value="1"/>
</dbReference>
<dbReference type="InterPro" id="IPR036618">
    <property type="entry name" value="PtsI_HPr-bd_sf"/>
</dbReference>
<evidence type="ECO:0000256" key="2">
    <source>
        <dbReference type="ARBA" id="ARBA00001946"/>
    </source>
</evidence>
<evidence type="ECO:0000256" key="20">
    <source>
        <dbReference type="PIRSR" id="PIRSR000732-3"/>
    </source>
</evidence>
<dbReference type="InterPro" id="IPR006318">
    <property type="entry name" value="PTS_EI-like"/>
</dbReference>
<evidence type="ECO:0000256" key="4">
    <source>
        <dbReference type="ARBA" id="ARBA00004496"/>
    </source>
</evidence>
<keyword evidence="11 17" id="KW-0808">Transferase</keyword>
<comment type="catalytic activity">
    <reaction evidence="1 17">
        <text>L-histidyl-[protein] + phosphoenolpyruvate = N(pros)-phospho-L-histidyl-[protein] + pyruvate</text>
        <dbReference type="Rhea" id="RHEA:23880"/>
        <dbReference type="Rhea" id="RHEA-COMP:9745"/>
        <dbReference type="Rhea" id="RHEA-COMP:9746"/>
        <dbReference type="ChEBI" id="CHEBI:15361"/>
        <dbReference type="ChEBI" id="CHEBI:29979"/>
        <dbReference type="ChEBI" id="CHEBI:58702"/>
        <dbReference type="ChEBI" id="CHEBI:64837"/>
        <dbReference type="EC" id="2.7.3.9"/>
    </reaction>
</comment>
<sequence length="559" mass="61046">MRTIQGVGVSAGIAIGTVRVLAAADHAVERRVIDDPQAEMDRFRAARDMAVAQLKQLRDNVAAEFGENKAELFDAHRLMLQDPDYAGCVEGLIAQDKVNAEFAVKSVAEQFAAMFAAMDSSTMQARAADVEDVSRRVMNVLQGKRDSTAQDGSIQGDAVQNGTVQNGIAQNGESHIIFAQDLAPSETAQLDRAKVLGLVTAKGSANSHTAILARTMGLPAITGIGDAFDPTDDGHVAVIDGASGAVFVDPDEATLTECQRRKAEAEEHLSLLRKLKGKPTETKSGQRVHLYTNISRPSDVAAVLANDAEGIGLFRSEFLYLEREDWPTEEFQFDAYRQVAQEMGDRPVIIRTLDIGADKQVDYFNLDHEDNPALGYRAIRICLTRPEIFKVQLRALLRASAYGNIAIMLPMITSVQEVRDAKRILEEAKSELRGEHTDFNESIQIGVMIETPASVIMADELAAEVDFFSIGTNDLTQYTLACDRQTPSLERFADPHSPAVLRMIQMTIEAAHRHGIWCGICGELGADLSLTDTFLCLGIDELSVSPTSVLPLRNVIRNH</sequence>
<dbReference type="InterPro" id="IPR036637">
    <property type="entry name" value="Phosphohistidine_dom_sf"/>
</dbReference>
<dbReference type="InterPro" id="IPR000121">
    <property type="entry name" value="PEP_util_C"/>
</dbReference>
<dbReference type="InterPro" id="IPR015813">
    <property type="entry name" value="Pyrv/PenolPyrv_kinase-like_dom"/>
</dbReference>
<feature type="binding site" evidence="20">
    <location>
        <position position="450"/>
    </location>
    <ligand>
        <name>Mg(2+)</name>
        <dbReference type="ChEBI" id="CHEBI:18420"/>
    </ligand>
</feature>
<proteinExistence type="inferred from homology"/>
<name>A0A087BPB9_BIFLN</name>
<dbReference type="InterPro" id="IPR024692">
    <property type="entry name" value="PTS_EI"/>
</dbReference>
<dbReference type="InterPro" id="IPR023151">
    <property type="entry name" value="PEP_util_CS"/>
</dbReference>
<accession>A0A087BPB9</accession>
<feature type="binding site" evidence="19">
    <location>
        <begin position="473"/>
        <end position="474"/>
    </location>
    <ligand>
        <name>phosphoenolpyruvate</name>
        <dbReference type="ChEBI" id="CHEBI:58702"/>
    </ligand>
</feature>
<feature type="binding site" evidence="20">
    <location>
        <position position="474"/>
    </location>
    <ligand>
        <name>Mg(2+)</name>
        <dbReference type="ChEBI" id="CHEBI:18420"/>
    </ligand>
</feature>
<dbReference type="EMBL" id="JGZA01000004">
    <property type="protein sequence ID" value="KFI72869.1"/>
    <property type="molecule type" value="Genomic_DNA"/>
</dbReference>
<keyword evidence="8 17" id="KW-0813">Transport</keyword>
<dbReference type="GO" id="GO:0005737">
    <property type="term" value="C:cytoplasm"/>
    <property type="evidence" value="ECO:0007669"/>
    <property type="project" value="UniProtKB-SubCell"/>
</dbReference>
<evidence type="ECO:0000256" key="8">
    <source>
        <dbReference type="ARBA" id="ARBA00022448"/>
    </source>
</evidence>
<keyword evidence="10 17" id="KW-0762">Sugar transport</keyword>
<evidence type="ECO:0000256" key="19">
    <source>
        <dbReference type="PIRSR" id="PIRSR000732-2"/>
    </source>
</evidence>
<evidence type="ECO:0000256" key="10">
    <source>
        <dbReference type="ARBA" id="ARBA00022597"/>
    </source>
</evidence>
<evidence type="ECO:0000256" key="3">
    <source>
        <dbReference type="ARBA" id="ARBA00002728"/>
    </source>
</evidence>
<evidence type="ECO:0000256" key="16">
    <source>
        <dbReference type="ARBA" id="ARBA00033235"/>
    </source>
</evidence>
<dbReference type="RefSeq" id="WP_032683267.1">
    <property type="nucleotide sequence ID" value="NZ_JGZA01000004.1"/>
</dbReference>
<comment type="cofactor">
    <cofactor evidence="2 17 20">
        <name>Mg(2+)</name>
        <dbReference type="ChEBI" id="CHEBI:18420"/>
    </cofactor>
</comment>
<dbReference type="GO" id="GO:0016301">
    <property type="term" value="F:kinase activity"/>
    <property type="evidence" value="ECO:0007669"/>
    <property type="project" value="UniProtKB-KW"/>
</dbReference>
<evidence type="ECO:0000256" key="6">
    <source>
        <dbReference type="ARBA" id="ARBA00012232"/>
    </source>
</evidence>
<feature type="domain" description="Phosphotransferase system enzyme I N-terminal" evidence="23">
    <location>
        <begin position="5"/>
        <end position="126"/>
    </location>
</feature>
<dbReference type="NCBIfam" id="TIGR01417">
    <property type="entry name" value="PTS_I_fam"/>
    <property type="match status" value="1"/>
</dbReference>
<feature type="binding site" evidence="19">
    <location>
        <position position="484"/>
    </location>
    <ligand>
        <name>phosphoenolpyruvate</name>
        <dbReference type="ChEBI" id="CHEBI:58702"/>
    </ligand>
</feature>
<dbReference type="Pfam" id="PF05524">
    <property type="entry name" value="PEP-utilisers_N"/>
    <property type="match status" value="1"/>
</dbReference>
<feature type="active site" description="Tele-phosphohistidine intermediate" evidence="18">
    <location>
        <position position="208"/>
    </location>
</feature>
<organism evidence="24 25">
    <name type="scientific">Bifidobacterium longum subsp. suis</name>
    <dbReference type="NCBI Taxonomy" id="1695"/>
    <lineage>
        <taxon>Bacteria</taxon>
        <taxon>Bacillati</taxon>
        <taxon>Actinomycetota</taxon>
        <taxon>Actinomycetes</taxon>
        <taxon>Bifidobacteriales</taxon>
        <taxon>Bifidobacteriaceae</taxon>
        <taxon>Bifidobacterium</taxon>
    </lineage>
</organism>
<keyword evidence="13 17" id="KW-0479">Metal-binding</keyword>
<feature type="active site" description="Proton donor" evidence="18">
    <location>
        <position position="521"/>
    </location>
</feature>
<evidence type="ECO:0000313" key="24">
    <source>
        <dbReference type="EMBL" id="KFI72869.1"/>
    </source>
</evidence>
<keyword evidence="15 17" id="KW-0460">Magnesium</keyword>
<evidence type="ECO:0000313" key="25">
    <source>
        <dbReference type="Proteomes" id="UP000029024"/>
    </source>
</evidence>
<dbReference type="PIRSF" id="PIRSF000732">
    <property type="entry name" value="PTS_enzyme_I"/>
    <property type="match status" value="1"/>
</dbReference>
<evidence type="ECO:0000256" key="15">
    <source>
        <dbReference type="ARBA" id="ARBA00022842"/>
    </source>
</evidence>
<protein>
    <recommendedName>
        <fullName evidence="7 17">Phosphoenolpyruvate-protein phosphotransferase</fullName>
        <ecNumber evidence="6 17">2.7.3.9</ecNumber>
    </recommendedName>
    <alternativeName>
        <fullName evidence="16 17">Phosphotransferase system, enzyme I</fullName>
    </alternativeName>
</protein>
<dbReference type="Gene3D" id="3.50.30.10">
    <property type="entry name" value="Phosphohistidine domain"/>
    <property type="match status" value="1"/>
</dbReference>
<comment type="similarity">
    <text evidence="5 17">Belongs to the PEP-utilizing enzyme family.</text>
</comment>
<keyword evidence="9 17" id="KW-0963">Cytoplasm</keyword>
<dbReference type="Pfam" id="PF02896">
    <property type="entry name" value="PEP-utilizers_C"/>
    <property type="match status" value="1"/>
</dbReference>
<evidence type="ECO:0000256" key="1">
    <source>
        <dbReference type="ARBA" id="ARBA00000683"/>
    </source>
</evidence>